<protein>
    <recommendedName>
        <fullName evidence="4">Remorin C-terminal domain-containing protein</fullName>
    </recommendedName>
</protein>
<dbReference type="EMBL" id="CM035409">
    <property type="protein sequence ID" value="KAH7439910.1"/>
    <property type="molecule type" value="Genomic_DNA"/>
</dbReference>
<keyword evidence="6" id="KW-1185">Reference proteome</keyword>
<gene>
    <name evidence="5" type="ORF">KP509_04G081600</name>
</gene>
<feature type="compositionally biased region" description="Low complexity" evidence="3">
    <location>
        <begin position="208"/>
        <end position="221"/>
    </location>
</feature>
<proteinExistence type="inferred from homology"/>
<dbReference type="InterPro" id="IPR005516">
    <property type="entry name" value="Remorin_C"/>
</dbReference>
<sequence length="426" mass="47589">MDAAERCLVNKSSDVKPTSTATPRAYGFMNPSKRFAVCRMKQIGATPSLNKSDHTRHDDASLPLLQEKEASVDSKHDKNLYVNGGSPNYGPGLLPKTLYKSEESLKSACATEINGFAFPVPLFQSRITKTYDLHPLQEEPCDTKELCISHEGINNSEVAEQPAWDRTAYVLPETSARSVSMRDMGTEMTPITSQEPSRTGTPIQCTTPSMRSPVSSGSSTPKRGTTISSPVRFAKVQYQNPVNDPSTPDKDGTLLEPSRDVHTTAGKKSVTDTTRVHDGKSDADALEYKDLDGDPPRLLKRSLDLEEVKRNVLETRAAAWEEAERARYTARYEREEAKIQAWEKHEKAKAEAEMRRIEVKIEKIRAYAQEKLMNKLAATKRRAEEQRAIAEARQSQQARKAVVQSNQIREGKRLSLPFLRCTAFCS</sequence>
<feature type="coiled-coil region" evidence="2">
    <location>
        <begin position="325"/>
        <end position="393"/>
    </location>
</feature>
<feature type="region of interest" description="Disordered" evidence="3">
    <location>
        <begin position="1"/>
        <end position="23"/>
    </location>
</feature>
<feature type="compositionally biased region" description="Polar residues" evidence="3">
    <location>
        <begin position="10"/>
        <end position="22"/>
    </location>
</feature>
<organism evidence="5 6">
    <name type="scientific">Ceratopteris richardii</name>
    <name type="common">Triangle waterfern</name>
    <dbReference type="NCBI Taxonomy" id="49495"/>
    <lineage>
        <taxon>Eukaryota</taxon>
        <taxon>Viridiplantae</taxon>
        <taxon>Streptophyta</taxon>
        <taxon>Embryophyta</taxon>
        <taxon>Tracheophyta</taxon>
        <taxon>Polypodiopsida</taxon>
        <taxon>Polypodiidae</taxon>
        <taxon>Polypodiales</taxon>
        <taxon>Pteridineae</taxon>
        <taxon>Pteridaceae</taxon>
        <taxon>Parkerioideae</taxon>
        <taxon>Ceratopteris</taxon>
    </lineage>
</organism>
<comment type="similarity">
    <text evidence="1">Belongs to the remorin family.</text>
</comment>
<evidence type="ECO:0000313" key="5">
    <source>
        <dbReference type="EMBL" id="KAH7439910.1"/>
    </source>
</evidence>
<evidence type="ECO:0000256" key="2">
    <source>
        <dbReference type="SAM" id="Coils"/>
    </source>
</evidence>
<dbReference type="Proteomes" id="UP000825935">
    <property type="component" value="Chromosome 4"/>
</dbReference>
<dbReference type="OrthoDB" id="1900877at2759"/>
<keyword evidence="2" id="KW-0175">Coiled coil</keyword>
<feature type="compositionally biased region" description="Polar residues" evidence="3">
    <location>
        <begin position="189"/>
        <end position="207"/>
    </location>
</feature>
<feature type="compositionally biased region" description="Basic and acidic residues" evidence="3">
    <location>
        <begin position="247"/>
        <end position="262"/>
    </location>
</feature>
<dbReference type="PANTHER" id="PTHR31471:SF1">
    <property type="entry name" value="OS12G0613600 PROTEIN"/>
    <property type="match status" value="1"/>
</dbReference>
<feature type="region of interest" description="Disordered" evidence="3">
    <location>
        <begin position="188"/>
        <end position="278"/>
    </location>
</feature>
<feature type="compositionally biased region" description="Polar residues" evidence="3">
    <location>
        <begin position="237"/>
        <end position="246"/>
    </location>
</feature>
<evidence type="ECO:0000256" key="1">
    <source>
        <dbReference type="ARBA" id="ARBA00005711"/>
    </source>
</evidence>
<evidence type="ECO:0000259" key="4">
    <source>
        <dbReference type="Pfam" id="PF03763"/>
    </source>
</evidence>
<dbReference type="Pfam" id="PF03763">
    <property type="entry name" value="Remorin_C"/>
    <property type="match status" value="1"/>
</dbReference>
<comment type="caution">
    <text evidence="5">The sequence shown here is derived from an EMBL/GenBank/DDBJ whole genome shotgun (WGS) entry which is preliminary data.</text>
</comment>
<accession>A0A8T2UYR0</accession>
<evidence type="ECO:0000256" key="3">
    <source>
        <dbReference type="SAM" id="MobiDB-lite"/>
    </source>
</evidence>
<name>A0A8T2UYR0_CERRI</name>
<dbReference type="PANTHER" id="PTHR31471">
    <property type="entry name" value="OS02G0116800 PROTEIN"/>
    <property type="match status" value="1"/>
</dbReference>
<feature type="domain" description="Remorin C-terminal" evidence="4">
    <location>
        <begin position="313"/>
        <end position="412"/>
    </location>
</feature>
<evidence type="ECO:0000313" key="6">
    <source>
        <dbReference type="Proteomes" id="UP000825935"/>
    </source>
</evidence>
<reference evidence="5" key="1">
    <citation type="submission" date="2021-08" db="EMBL/GenBank/DDBJ databases">
        <title>WGS assembly of Ceratopteris richardii.</title>
        <authorList>
            <person name="Marchant D.B."/>
            <person name="Chen G."/>
            <person name="Jenkins J."/>
            <person name="Shu S."/>
            <person name="Leebens-Mack J."/>
            <person name="Grimwood J."/>
            <person name="Schmutz J."/>
            <person name="Soltis P."/>
            <person name="Soltis D."/>
            <person name="Chen Z.-H."/>
        </authorList>
    </citation>
    <scope>NUCLEOTIDE SEQUENCE</scope>
    <source>
        <strain evidence="5">Whitten #5841</strain>
        <tissue evidence="5">Leaf</tissue>
    </source>
</reference>
<dbReference type="AlphaFoldDB" id="A0A8T2UYR0"/>